<dbReference type="SUPFAM" id="SSF46689">
    <property type="entry name" value="Homeodomain-like"/>
    <property type="match status" value="1"/>
</dbReference>
<protein>
    <submittedName>
        <fullName evidence="6">TetR family transcriptional regulator</fullName>
    </submittedName>
</protein>
<dbReference type="Gene3D" id="1.10.357.10">
    <property type="entry name" value="Tetracycline Repressor, domain 2"/>
    <property type="match status" value="1"/>
</dbReference>
<dbReference type="InterPro" id="IPR009057">
    <property type="entry name" value="Homeodomain-like_sf"/>
</dbReference>
<keyword evidence="3" id="KW-0804">Transcription</keyword>
<dbReference type="EMBL" id="JAKNCJ010000004">
    <property type="protein sequence ID" value="MCL6423647.1"/>
    <property type="molecule type" value="Genomic_DNA"/>
</dbReference>
<reference evidence="6" key="1">
    <citation type="submission" date="2022-02" db="EMBL/GenBank/DDBJ databases">
        <authorList>
            <person name="Lee M."/>
            <person name="Kim S.-J."/>
            <person name="Jung M.-Y."/>
        </authorList>
    </citation>
    <scope>NUCLEOTIDE SEQUENCE</scope>
    <source>
        <strain evidence="6">JHP9</strain>
    </source>
</reference>
<keyword evidence="7" id="KW-1185">Reference proteome</keyword>
<evidence type="ECO:0000256" key="4">
    <source>
        <dbReference type="PROSITE-ProRule" id="PRU00335"/>
    </source>
</evidence>
<keyword evidence="1" id="KW-0805">Transcription regulation</keyword>
<name>A0ABT0R152_9MICO</name>
<proteinExistence type="predicted"/>
<dbReference type="PROSITE" id="PS01081">
    <property type="entry name" value="HTH_TETR_1"/>
    <property type="match status" value="1"/>
</dbReference>
<dbReference type="PANTHER" id="PTHR30055:SF234">
    <property type="entry name" value="HTH-TYPE TRANSCRIPTIONAL REGULATOR BETI"/>
    <property type="match status" value="1"/>
</dbReference>
<dbReference type="InterPro" id="IPR001647">
    <property type="entry name" value="HTH_TetR"/>
</dbReference>
<dbReference type="Pfam" id="PF17933">
    <property type="entry name" value="TetR_C_25"/>
    <property type="match status" value="1"/>
</dbReference>
<feature type="domain" description="HTH tetR-type" evidence="5">
    <location>
        <begin position="13"/>
        <end position="73"/>
    </location>
</feature>
<keyword evidence="2 4" id="KW-0238">DNA-binding</keyword>
<dbReference type="PROSITE" id="PS50977">
    <property type="entry name" value="HTH_TETR_2"/>
    <property type="match status" value="1"/>
</dbReference>
<dbReference type="RefSeq" id="WP_249737721.1">
    <property type="nucleotide sequence ID" value="NZ_JAKNCJ010000004.1"/>
</dbReference>
<comment type="caution">
    <text evidence="6">The sequence shown here is derived from an EMBL/GenBank/DDBJ whole genome shotgun (WGS) entry which is preliminary data.</text>
</comment>
<organism evidence="6 7">
    <name type="scientific">Brachybacterium equifaecis</name>
    <dbReference type="NCBI Taxonomy" id="2910770"/>
    <lineage>
        <taxon>Bacteria</taxon>
        <taxon>Bacillati</taxon>
        <taxon>Actinomycetota</taxon>
        <taxon>Actinomycetes</taxon>
        <taxon>Micrococcales</taxon>
        <taxon>Dermabacteraceae</taxon>
        <taxon>Brachybacterium</taxon>
    </lineage>
</organism>
<accession>A0ABT0R152</accession>
<evidence type="ECO:0000259" key="5">
    <source>
        <dbReference type="PROSITE" id="PS50977"/>
    </source>
</evidence>
<evidence type="ECO:0000256" key="1">
    <source>
        <dbReference type="ARBA" id="ARBA00023015"/>
    </source>
</evidence>
<evidence type="ECO:0000313" key="6">
    <source>
        <dbReference type="EMBL" id="MCL6423647.1"/>
    </source>
</evidence>
<dbReference type="InterPro" id="IPR023772">
    <property type="entry name" value="DNA-bd_HTH_TetR-type_CS"/>
</dbReference>
<evidence type="ECO:0000313" key="7">
    <source>
        <dbReference type="Proteomes" id="UP001203761"/>
    </source>
</evidence>
<dbReference type="PANTHER" id="PTHR30055">
    <property type="entry name" value="HTH-TYPE TRANSCRIPTIONAL REGULATOR RUTR"/>
    <property type="match status" value="1"/>
</dbReference>
<dbReference type="Pfam" id="PF00440">
    <property type="entry name" value="TetR_N"/>
    <property type="match status" value="1"/>
</dbReference>
<evidence type="ECO:0000256" key="2">
    <source>
        <dbReference type="ARBA" id="ARBA00023125"/>
    </source>
</evidence>
<dbReference type="InterPro" id="IPR050109">
    <property type="entry name" value="HTH-type_TetR-like_transc_reg"/>
</dbReference>
<dbReference type="InterPro" id="IPR041484">
    <property type="entry name" value="TetR_C_25"/>
</dbReference>
<sequence length="205" mass="21718">MRTALLPLSQGDVSARARIVQSALECFAEHGYAEATVREIAARAGVSAALVTHHFGGKAALRAECDARVERFLLEKRHAQRDPAATLREAVEMFGPYLATMLDGPTDAAASLFTRLLAVAREAVAEGVDAGRIHRSADPEAQAATLVVLGVAPFLLHRRLTEWADDGDGVARLIVPLSEIYARGLFADVGPVDAVPVARGTGGRS</sequence>
<evidence type="ECO:0000256" key="3">
    <source>
        <dbReference type="ARBA" id="ARBA00023163"/>
    </source>
</evidence>
<gene>
    <name evidence="6" type="ORF">Bequi_09650</name>
</gene>
<dbReference type="PRINTS" id="PR00455">
    <property type="entry name" value="HTHTETR"/>
</dbReference>
<dbReference type="Proteomes" id="UP001203761">
    <property type="component" value="Unassembled WGS sequence"/>
</dbReference>
<feature type="DNA-binding region" description="H-T-H motif" evidence="4">
    <location>
        <begin position="36"/>
        <end position="55"/>
    </location>
</feature>